<accession>A0A8S2PKK3</accession>
<gene>
    <name evidence="1" type="ORF">SRO942_LOCUS27190</name>
</gene>
<name>A0A8S2PKK3_9BILA</name>
<dbReference type="AlphaFoldDB" id="A0A8S2PKK3"/>
<evidence type="ECO:0000313" key="1">
    <source>
        <dbReference type="EMBL" id="CAF4053542.1"/>
    </source>
</evidence>
<organism evidence="1 2">
    <name type="scientific">Didymodactylos carnosus</name>
    <dbReference type="NCBI Taxonomy" id="1234261"/>
    <lineage>
        <taxon>Eukaryota</taxon>
        <taxon>Metazoa</taxon>
        <taxon>Spiralia</taxon>
        <taxon>Gnathifera</taxon>
        <taxon>Rotifera</taxon>
        <taxon>Eurotatoria</taxon>
        <taxon>Bdelloidea</taxon>
        <taxon>Philodinida</taxon>
        <taxon>Philodinidae</taxon>
        <taxon>Didymodactylos</taxon>
    </lineage>
</organism>
<comment type="caution">
    <text evidence="1">The sequence shown here is derived from an EMBL/GenBank/DDBJ whole genome shotgun (WGS) entry which is preliminary data.</text>
</comment>
<sequence>MLELQEKLKSFVPKLPQGAPPA</sequence>
<dbReference type="Proteomes" id="UP000681722">
    <property type="component" value="Unassembled WGS sequence"/>
</dbReference>
<reference evidence="1" key="1">
    <citation type="submission" date="2021-02" db="EMBL/GenBank/DDBJ databases">
        <authorList>
            <person name="Nowell W R."/>
        </authorList>
    </citation>
    <scope>NUCLEOTIDE SEQUENCE</scope>
</reference>
<evidence type="ECO:0000313" key="2">
    <source>
        <dbReference type="Proteomes" id="UP000681722"/>
    </source>
</evidence>
<feature type="non-terminal residue" evidence="1">
    <location>
        <position position="22"/>
    </location>
</feature>
<proteinExistence type="predicted"/>
<protein>
    <submittedName>
        <fullName evidence="1">Uncharacterized protein</fullName>
    </submittedName>
</protein>
<dbReference type="EMBL" id="CAJOBC010021987">
    <property type="protein sequence ID" value="CAF4053542.1"/>
    <property type="molecule type" value="Genomic_DNA"/>
</dbReference>